<feature type="coiled-coil region" evidence="4">
    <location>
        <begin position="459"/>
        <end position="526"/>
    </location>
</feature>
<dbReference type="InterPro" id="IPR051885">
    <property type="entry name" value="CC_CF"/>
</dbReference>
<evidence type="ECO:0000256" key="3">
    <source>
        <dbReference type="ARBA" id="ARBA00023273"/>
    </source>
</evidence>
<protein>
    <recommendedName>
        <fullName evidence="6">CCDC113/CCDC96 coiled-coil domain-containing protein</fullName>
    </recommendedName>
</protein>
<evidence type="ECO:0000256" key="5">
    <source>
        <dbReference type="SAM" id="MobiDB-lite"/>
    </source>
</evidence>
<evidence type="ECO:0000256" key="1">
    <source>
        <dbReference type="ARBA" id="ARBA00004138"/>
    </source>
</evidence>
<name>A0AAV2IBI5_LYMST</name>
<organism evidence="7 8">
    <name type="scientific">Lymnaea stagnalis</name>
    <name type="common">Great pond snail</name>
    <name type="synonym">Helix stagnalis</name>
    <dbReference type="NCBI Taxonomy" id="6523"/>
    <lineage>
        <taxon>Eukaryota</taxon>
        <taxon>Metazoa</taxon>
        <taxon>Spiralia</taxon>
        <taxon>Lophotrochozoa</taxon>
        <taxon>Mollusca</taxon>
        <taxon>Gastropoda</taxon>
        <taxon>Heterobranchia</taxon>
        <taxon>Euthyneura</taxon>
        <taxon>Panpulmonata</taxon>
        <taxon>Hygrophila</taxon>
        <taxon>Lymnaeoidea</taxon>
        <taxon>Lymnaeidae</taxon>
        <taxon>Lymnaea</taxon>
    </lineage>
</organism>
<evidence type="ECO:0000256" key="4">
    <source>
        <dbReference type="SAM" id="Coils"/>
    </source>
</evidence>
<comment type="caution">
    <text evidence="7">The sequence shown here is derived from an EMBL/GenBank/DDBJ whole genome shotgun (WGS) entry which is preliminary data.</text>
</comment>
<feature type="domain" description="CCDC113/CCDC96 coiled-coil" evidence="6">
    <location>
        <begin position="453"/>
        <end position="627"/>
    </location>
</feature>
<dbReference type="Pfam" id="PF13870">
    <property type="entry name" value="CCDC113_CCDC96_CC"/>
    <property type="match status" value="1"/>
</dbReference>
<dbReference type="GO" id="GO:0005930">
    <property type="term" value="C:axoneme"/>
    <property type="evidence" value="ECO:0007669"/>
    <property type="project" value="TreeGrafter"/>
</dbReference>
<accession>A0AAV2IBI5</accession>
<proteinExistence type="predicted"/>
<sequence>MDDFEEVEKVQNADSGSNVADDDEPAVLQSEAPENANEPALVEENAEVPDTVKEPQVEEEKEGKVGQEENAEQGGESDESATHADAASADVNQVDVENVDKVDIENVDKVDVDKVDVEHVDQVGVENVDQVEVEKVDQATVGHVDQDDFENVEHSDINDNSGAAEGDKPMQETELSESADQAEERKSVGDDPPPEEAGEGKEKTTDEAEVKEVIPTEGERDEAGASPQQTEEQAEEQPGEEEEALDQGEGKLSPDVQDSLSRVESPDVFAAPDTAQLEATSPDLQGAIDEEQDEDETETALESPVPAPPEQPLEYEGPSREAIIEKYLEALANREMLLQHNTSLQHRLAEHFKKKKTEERPEYEKNVSDQEQRYIKYLAQLEELRFQYATEKQIFHSQIEDLKHKCQERKERVDAERRKFIEYKQDIAVHAIFGRSGKAIPPKDIEQVLALEAKKEQEVVNVRLENIKLKNKLKKKEQQLKSKEELADGLHLIDFEQLKIENQTYNEKIEERNEELLKLRKKITSTVQVLTHLKEKLQFVQGANMSQNEELQEVEASLAKSRDILSRTKQARDALRIDNQKLRQNSGLLGNEPLLRDFELQKDEAVELASKLDQLKMKHAEMTLTCNQVRRKIDQARQSTV</sequence>
<keyword evidence="3" id="KW-0966">Cell projection</keyword>
<evidence type="ECO:0000259" key="6">
    <source>
        <dbReference type="Pfam" id="PF13870"/>
    </source>
</evidence>
<feature type="compositionally biased region" description="Acidic residues" evidence="5">
    <location>
        <begin position="232"/>
        <end position="246"/>
    </location>
</feature>
<feature type="region of interest" description="Disordered" evidence="5">
    <location>
        <begin position="1"/>
        <end position="100"/>
    </location>
</feature>
<feature type="coiled-coil region" evidence="4">
    <location>
        <begin position="565"/>
        <end position="632"/>
    </location>
</feature>
<comment type="subcellular location">
    <subcellularLocation>
        <location evidence="1">Cell projection</location>
        <location evidence="1">Cilium</location>
    </subcellularLocation>
</comment>
<dbReference type="PANTHER" id="PTHR15654:SF1">
    <property type="entry name" value="COILED-COIL DOMAIN-CONTAINING PROTEIN 96"/>
    <property type="match status" value="1"/>
</dbReference>
<feature type="compositionally biased region" description="Acidic residues" evidence="5">
    <location>
        <begin position="288"/>
        <end position="299"/>
    </location>
</feature>
<keyword evidence="2 4" id="KW-0175">Coiled coil</keyword>
<reference evidence="7 8" key="1">
    <citation type="submission" date="2024-04" db="EMBL/GenBank/DDBJ databases">
        <authorList>
            <consortium name="Genoscope - CEA"/>
            <person name="William W."/>
        </authorList>
    </citation>
    <scope>NUCLEOTIDE SEQUENCE [LARGE SCALE GENOMIC DNA]</scope>
</reference>
<feature type="compositionally biased region" description="Basic and acidic residues" evidence="5">
    <location>
        <begin position="50"/>
        <end position="67"/>
    </location>
</feature>
<dbReference type="GO" id="GO:0036064">
    <property type="term" value="C:ciliary basal body"/>
    <property type="evidence" value="ECO:0007669"/>
    <property type="project" value="TreeGrafter"/>
</dbReference>
<dbReference type="EMBL" id="CAXITT010000508">
    <property type="protein sequence ID" value="CAL1542835.1"/>
    <property type="molecule type" value="Genomic_DNA"/>
</dbReference>
<gene>
    <name evidence="7" type="ORF">GSLYS_00016369001</name>
</gene>
<feature type="compositionally biased region" description="Acidic residues" evidence="5">
    <location>
        <begin position="69"/>
        <end position="79"/>
    </location>
</feature>
<dbReference type="InterPro" id="IPR025254">
    <property type="entry name" value="CCDC113/CCDC96_CC"/>
</dbReference>
<keyword evidence="8" id="KW-1185">Reference proteome</keyword>
<dbReference type="Proteomes" id="UP001497497">
    <property type="component" value="Unassembled WGS sequence"/>
</dbReference>
<dbReference type="GO" id="GO:0060271">
    <property type="term" value="P:cilium assembly"/>
    <property type="evidence" value="ECO:0007669"/>
    <property type="project" value="TreeGrafter"/>
</dbReference>
<feature type="compositionally biased region" description="Basic and acidic residues" evidence="5">
    <location>
        <begin position="198"/>
        <end position="223"/>
    </location>
</feature>
<evidence type="ECO:0000256" key="2">
    <source>
        <dbReference type="ARBA" id="ARBA00023054"/>
    </source>
</evidence>
<evidence type="ECO:0000313" key="8">
    <source>
        <dbReference type="Proteomes" id="UP001497497"/>
    </source>
</evidence>
<evidence type="ECO:0000313" key="7">
    <source>
        <dbReference type="EMBL" id="CAL1542835.1"/>
    </source>
</evidence>
<dbReference type="PANTHER" id="PTHR15654">
    <property type="entry name" value="COILED-COIL DOMAIN-CONTAINING PROTEIN 113-RELATED"/>
    <property type="match status" value="1"/>
</dbReference>
<feature type="region of interest" description="Disordered" evidence="5">
    <location>
        <begin position="121"/>
        <end position="320"/>
    </location>
</feature>
<dbReference type="AlphaFoldDB" id="A0AAV2IBI5"/>